<dbReference type="SUPFAM" id="SSF55729">
    <property type="entry name" value="Acyl-CoA N-acyltransferases (Nat)"/>
    <property type="match status" value="1"/>
</dbReference>
<evidence type="ECO:0000313" key="8">
    <source>
        <dbReference type="Proteomes" id="UP000439113"/>
    </source>
</evidence>
<evidence type="ECO:0000313" key="7">
    <source>
        <dbReference type="EMBL" id="MTV31936.1"/>
    </source>
</evidence>
<protein>
    <submittedName>
        <fullName evidence="7">N-acetyltransferase</fullName>
    </submittedName>
</protein>
<accession>A0A6N8DQ11</accession>
<dbReference type="GO" id="GO:0016747">
    <property type="term" value="F:acyltransferase activity, transferring groups other than amino-acyl groups"/>
    <property type="evidence" value="ECO:0007669"/>
    <property type="project" value="InterPro"/>
</dbReference>
<dbReference type="InterPro" id="IPR000182">
    <property type="entry name" value="GNAT_dom"/>
</dbReference>
<dbReference type="AlphaFoldDB" id="A0A6N8DQ11"/>
<dbReference type="InterPro" id="IPR016181">
    <property type="entry name" value="Acyl_CoA_acyltransferase"/>
</dbReference>
<dbReference type="OrthoDB" id="9799147at2"/>
<keyword evidence="1" id="KW-0678">Repressor</keyword>
<dbReference type="Proteomes" id="UP000439113">
    <property type="component" value="Unassembled WGS sequence"/>
</dbReference>
<keyword evidence="2" id="KW-1277">Toxin-antitoxin system</keyword>
<evidence type="ECO:0000256" key="2">
    <source>
        <dbReference type="ARBA" id="ARBA00022649"/>
    </source>
</evidence>
<evidence type="ECO:0000256" key="5">
    <source>
        <dbReference type="ARBA" id="ARBA00049880"/>
    </source>
</evidence>
<feature type="domain" description="N-acetyltransferase" evidence="6">
    <location>
        <begin position="34"/>
        <end position="143"/>
    </location>
</feature>
<sequence length="166" mass="17603">MGLSAPEPLTSAHDISRFACGKPQLDHWLKTRALGNQDKGFTAVMVVHEAGRVAGYYGLSPTAVIPGKLPRSIRTGQPPDPVPCILLGQLATNLEWAGRGVGTGLLKHAFHRSVAAAQLIGGRALMVNAIDAEAGDFWRRRGFSPSRDDPLVLFRSMAAVAAALIA</sequence>
<evidence type="ECO:0000256" key="3">
    <source>
        <dbReference type="ARBA" id="ARBA00022679"/>
    </source>
</evidence>
<organism evidence="7 8">
    <name type="scientific">Rhodoblastus acidophilus</name>
    <name type="common">Rhodopseudomonas acidophila</name>
    <dbReference type="NCBI Taxonomy" id="1074"/>
    <lineage>
        <taxon>Bacteria</taxon>
        <taxon>Pseudomonadati</taxon>
        <taxon>Pseudomonadota</taxon>
        <taxon>Alphaproteobacteria</taxon>
        <taxon>Hyphomicrobiales</taxon>
        <taxon>Rhodoblastaceae</taxon>
        <taxon>Rhodoblastus</taxon>
    </lineage>
</organism>
<proteinExistence type="predicted"/>
<dbReference type="Pfam" id="PF00583">
    <property type="entry name" value="Acetyltransf_1"/>
    <property type="match status" value="1"/>
</dbReference>
<dbReference type="EMBL" id="WNKS01000012">
    <property type="protein sequence ID" value="MTV31936.1"/>
    <property type="molecule type" value="Genomic_DNA"/>
</dbReference>
<comment type="caution">
    <text evidence="7">The sequence shown here is derived from an EMBL/GenBank/DDBJ whole genome shotgun (WGS) entry which is preliminary data.</text>
</comment>
<keyword evidence="3 7" id="KW-0808">Transferase</keyword>
<dbReference type="PANTHER" id="PTHR36449">
    <property type="entry name" value="ACETYLTRANSFERASE-RELATED"/>
    <property type="match status" value="1"/>
</dbReference>
<dbReference type="PANTHER" id="PTHR36449:SF1">
    <property type="entry name" value="ACETYLTRANSFERASE"/>
    <property type="match status" value="1"/>
</dbReference>
<gene>
    <name evidence="7" type="ORF">GJ654_13160</name>
</gene>
<reference evidence="7 8" key="1">
    <citation type="submission" date="2019-11" db="EMBL/GenBank/DDBJ databases">
        <title>Whole-genome sequence of a Rhodoblastus acidophilus DSM 142.</title>
        <authorList>
            <person name="Kyndt J.A."/>
            <person name="Meyer T.E."/>
        </authorList>
    </citation>
    <scope>NUCLEOTIDE SEQUENCE [LARGE SCALE GENOMIC DNA]</scope>
    <source>
        <strain evidence="7 8">DSM 142</strain>
    </source>
</reference>
<dbReference type="Gene3D" id="3.40.630.30">
    <property type="match status" value="1"/>
</dbReference>
<comment type="catalytic activity">
    <reaction evidence="5">
        <text>glycyl-tRNA(Gly) + acetyl-CoA = N-acetylglycyl-tRNA(Gly) + CoA + H(+)</text>
        <dbReference type="Rhea" id="RHEA:81867"/>
        <dbReference type="Rhea" id="RHEA-COMP:9683"/>
        <dbReference type="Rhea" id="RHEA-COMP:19766"/>
        <dbReference type="ChEBI" id="CHEBI:15378"/>
        <dbReference type="ChEBI" id="CHEBI:57287"/>
        <dbReference type="ChEBI" id="CHEBI:57288"/>
        <dbReference type="ChEBI" id="CHEBI:78522"/>
        <dbReference type="ChEBI" id="CHEBI:232036"/>
    </reaction>
</comment>
<name>A0A6N8DQ11_RHOAC</name>
<keyword evidence="4" id="KW-0012">Acyltransferase</keyword>
<evidence type="ECO:0000259" key="6">
    <source>
        <dbReference type="Pfam" id="PF00583"/>
    </source>
</evidence>
<evidence type="ECO:0000256" key="1">
    <source>
        <dbReference type="ARBA" id="ARBA00022491"/>
    </source>
</evidence>
<evidence type="ECO:0000256" key="4">
    <source>
        <dbReference type="ARBA" id="ARBA00023315"/>
    </source>
</evidence>